<evidence type="ECO:0000313" key="1">
    <source>
        <dbReference type="EMBL" id="USW52799.1"/>
    </source>
</evidence>
<reference evidence="1" key="1">
    <citation type="submission" date="2022-06" db="EMBL/GenBank/DDBJ databases">
        <title>Complete genome sequences of two strains of the flax pathogen Septoria linicola.</title>
        <authorList>
            <person name="Lapalu N."/>
            <person name="Simon A."/>
            <person name="Demenou B."/>
            <person name="Paumier D."/>
            <person name="Guillot M.-P."/>
            <person name="Gout L."/>
            <person name="Valade R."/>
        </authorList>
    </citation>
    <scope>NUCLEOTIDE SEQUENCE</scope>
    <source>
        <strain evidence="1">SE15195</strain>
    </source>
</reference>
<organism evidence="1 2">
    <name type="scientific">Septoria linicola</name>
    <dbReference type="NCBI Taxonomy" id="215465"/>
    <lineage>
        <taxon>Eukaryota</taxon>
        <taxon>Fungi</taxon>
        <taxon>Dikarya</taxon>
        <taxon>Ascomycota</taxon>
        <taxon>Pezizomycotina</taxon>
        <taxon>Dothideomycetes</taxon>
        <taxon>Dothideomycetidae</taxon>
        <taxon>Mycosphaerellales</taxon>
        <taxon>Mycosphaerellaceae</taxon>
        <taxon>Septoria</taxon>
    </lineage>
</organism>
<protein>
    <submittedName>
        <fullName evidence="1">Uncharacterized protein</fullName>
    </submittedName>
</protein>
<evidence type="ECO:0000313" key="2">
    <source>
        <dbReference type="Proteomes" id="UP001056384"/>
    </source>
</evidence>
<gene>
    <name evidence="1" type="ORF">Slin15195_G061180</name>
</gene>
<sequence>MNIQPKHTGTMDVNEILNFCYAQYEIHFDSNGIPLAQIYETACKPAASKINETAWFGAEQDEEMTVSEHNLDVSDIDSPLRPELEQGKKKTSICQRALRLFYCSYQKKRRTPDRQTHTTLPTLLHDSTPRYIDWDLVIIEHALLKYSLRGFIAWLLRNFDICVRSSDIWLPIKRPTGVLRRGLALRSYATTLATHLSSGIWVVHGDDTRGIAETIVDGLERKLGA</sequence>
<dbReference type="AlphaFoldDB" id="A0A9Q9EK22"/>
<dbReference type="Proteomes" id="UP001056384">
    <property type="component" value="Chromosome 4"/>
</dbReference>
<name>A0A9Q9EK22_9PEZI</name>
<dbReference type="EMBL" id="CP099421">
    <property type="protein sequence ID" value="USW52799.1"/>
    <property type="molecule type" value="Genomic_DNA"/>
</dbReference>
<accession>A0A9Q9EK22</accession>
<proteinExistence type="predicted"/>
<keyword evidence="2" id="KW-1185">Reference proteome</keyword>